<comment type="caution">
    <text evidence="2">The sequence shown here is derived from an EMBL/GenBank/DDBJ whole genome shotgun (WGS) entry which is preliminary data.</text>
</comment>
<feature type="transmembrane region" description="Helical" evidence="1">
    <location>
        <begin position="20"/>
        <end position="42"/>
    </location>
</feature>
<gene>
    <name evidence="2" type="ORF">E2C01_101946</name>
</gene>
<keyword evidence="3" id="KW-1185">Reference proteome</keyword>
<protein>
    <submittedName>
        <fullName evidence="2">Uncharacterized protein</fullName>
    </submittedName>
</protein>
<evidence type="ECO:0000313" key="3">
    <source>
        <dbReference type="Proteomes" id="UP000324222"/>
    </source>
</evidence>
<name>A0A5B7KN35_PORTR</name>
<keyword evidence="1" id="KW-1133">Transmembrane helix</keyword>
<dbReference type="AlphaFoldDB" id="A0A5B7KN35"/>
<evidence type="ECO:0000313" key="2">
    <source>
        <dbReference type="EMBL" id="MPD06155.1"/>
    </source>
</evidence>
<proteinExistence type="predicted"/>
<sequence length="54" mass="6235">MQDNTRTSHGNETDPQMMTMMMMIMVVMMIIMMMMITLNALINTSAISSFFFSM</sequence>
<reference evidence="2 3" key="1">
    <citation type="submission" date="2019-05" db="EMBL/GenBank/DDBJ databases">
        <title>Another draft genome of Portunus trituberculatus and its Hox gene families provides insights of decapod evolution.</title>
        <authorList>
            <person name="Jeong J.-H."/>
            <person name="Song I."/>
            <person name="Kim S."/>
            <person name="Choi T."/>
            <person name="Kim D."/>
            <person name="Ryu S."/>
            <person name="Kim W."/>
        </authorList>
    </citation>
    <scope>NUCLEOTIDE SEQUENCE [LARGE SCALE GENOMIC DNA]</scope>
    <source>
        <tissue evidence="2">Muscle</tissue>
    </source>
</reference>
<evidence type="ECO:0000256" key="1">
    <source>
        <dbReference type="SAM" id="Phobius"/>
    </source>
</evidence>
<keyword evidence="1" id="KW-0812">Transmembrane</keyword>
<dbReference type="EMBL" id="VSRR010149711">
    <property type="protein sequence ID" value="MPD06155.1"/>
    <property type="molecule type" value="Genomic_DNA"/>
</dbReference>
<keyword evidence="1" id="KW-0472">Membrane</keyword>
<accession>A0A5B7KN35</accession>
<dbReference type="Proteomes" id="UP000324222">
    <property type="component" value="Unassembled WGS sequence"/>
</dbReference>
<organism evidence="2 3">
    <name type="scientific">Portunus trituberculatus</name>
    <name type="common">Swimming crab</name>
    <name type="synonym">Neptunus trituberculatus</name>
    <dbReference type="NCBI Taxonomy" id="210409"/>
    <lineage>
        <taxon>Eukaryota</taxon>
        <taxon>Metazoa</taxon>
        <taxon>Ecdysozoa</taxon>
        <taxon>Arthropoda</taxon>
        <taxon>Crustacea</taxon>
        <taxon>Multicrustacea</taxon>
        <taxon>Malacostraca</taxon>
        <taxon>Eumalacostraca</taxon>
        <taxon>Eucarida</taxon>
        <taxon>Decapoda</taxon>
        <taxon>Pleocyemata</taxon>
        <taxon>Brachyura</taxon>
        <taxon>Eubrachyura</taxon>
        <taxon>Portunoidea</taxon>
        <taxon>Portunidae</taxon>
        <taxon>Portuninae</taxon>
        <taxon>Portunus</taxon>
    </lineage>
</organism>